<dbReference type="InterPro" id="IPR029063">
    <property type="entry name" value="SAM-dependent_MTases_sf"/>
</dbReference>
<evidence type="ECO:0000256" key="3">
    <source>
        <dbReference type="ARBA" id="ARBA00022691"/>
    </source>
</evidence>
<dbReference type="RefSeq" id="WP_203918495.1">
    <property type="nucleotide sequence ID" value="NZ_BONZ01000029.1"/>
</dbReference>
<keyword evidence="2" id="KW-0808">Transferase</keyword>
<dbReference type="Gene3D" id="3.40.50.150">
    <property type="entry name" value="Vaccinia Virus protein VP39"/>
    <property type="match status" value="1"/>
</dbReference>
<dbReference type="AlphaFoldDB" id="A0A8J3QSI6"/>
<dbReference type="PANTHER" id="PTHR43464:SF19">
    <property type="entry name" value="UBIQUINONE BIOSYNTHESIS O-METHYLTRANSFERASE, MITOCHONDRIAL"/>
    <property type="match status" value="1"/>
</dbReference>
<keyword evidence="6" id="KW-1185">Reference proteome</keyword>
<comment type="caution">
    <text evidence="5">The sequence shown here is derived from an EMBL/GenBank/DDBJ whole genome shotgun (WGS) entry which is preliminary data.</text>
</comment>
<dbReference type="Pfam" id="PF08241">
    <property type="entry name" value="Methyltransf_11"/>
    <property type="match status" value="1"/>
</dbReference>
<proteinExistence type="predicted"/>
<dbReference type="Proteomes" id="UP000642748">
    <property type="component" value="Unassembled WGS sequence"/>
</dbReference>
<sequence>MHPIADYWDRAAEEFDREPDHGLGHPPTRAAWAARLAAWIPDAPLDVLDLGCGTGTLSVVLARQGHRVTGLDLSGRMVERARVKLTEAGFGTAGLDARVLVGDAADPPLRRHAFDVILARHVLWTLPDPPAVLRRWVGLLRPRGRLVLVEGRWAPATAAAAAAGPYTEAGSDTGGRPDTGGGTLPWFGGVGAAILSATLAPMVATLDIEPLTDPVLWGRTVDDERYAALARLN</sequence>
<evidence type="ECO:0000313" key="6">
    <source>
        <dbReference type="Proteomes" id="UP000642748"/>
    </source>
</evidence>
<evidence type="ECO:0000256" key="2">
    <source>
        <dbReference type="ARBA" id="ARBA00022679"/>
    </source>
</evidence>
<evidence type="ECO:0000259" key="4">
    <source>
        <dbReference type="Pfam" id="PF08241"/>
    </source>
</evidence>
<dbReference type="GO" id="GO:0032259">
    <property type="term" value="P:methylation"/>
    <property type="evidence" value="ECO:0007669"/>
    <property type="project" value="UniProtKB-KW"/>
</dbReference>
<keyword evidence="1 5" id="KW-0489">Methyltransferase</keyword>
<organism evidence="5 6">
    <name type="scientific">Rugosimonospora africana</name>
    <dbReference type="NCBI Taxonomy" id="556532"/>
    <lineage>
        <taxon>Bacteria</taxon>
        <taxon>Bacillati</taxon>
        <taxon>Actinomycetota</taxon>
        <taxon>Actinomycetes</taxon>
        <taxon>Micromonosporales</taxon>
        <taxon>Micromonosporaceae</taxon>
        <taxon>Rugosimonospora</taxon>
    </lineage>
</organism>
<name>A0A8J3QSI6_9ACTN</name>
<keyword evidence="3" id="KW-0949">S-adenosyl-L-methionine</keyword>
<feature type="domain" description="Methyltransferase type 11" evidence="4">
    <location>
        <begin position="48"/>
        <end position="148"/>
    </location>
</feature>
<dbReference type="GO" id="GO:0008757">
    <property type="term" value="F:S-adenosylmethionine-dependent methyltransferase activity"/>
    <property type="evidence" value="ECO:0007669"/>
    <property type="project" value="InterPro"/>
</dbReference>
<evidence type="ECO:0000256" key="1">
    <source>
        <dbReference type="ARBA" id="ARBA00022603"/>
    </source>
</evidence>
<dbReference type="PANTHER" id="PTHR43464">
    <property type="entry name" value="METHYLTRANSFERASE"/>
    <property type="match status" value="1"/>
</dbReference>
<protein>
    <submittedName>
        <fullName evidence="5">SAM-dependent methyltransferase</fullName>
    </submittedName>
</protein>
<dbReference type="EMBL" id="BONZ01000029">
    <property type="protein sequence ID" value="GIH14843.1"/>
    <property type="molecule type" value="Genomic_DNA"/>
</dbReference>
<gene>
    <name evidence="5" type="ORF">Raf01_30150</name>
</gene>
<dbReference type="InterPro" id="IPR013216">
    <property type="entry name" value="Methyltransf_11"/>
</dbReference>
<evidence type="ECO:0000313" key="5">
    <source>
        <dbReference type="EMBL" id="GIH14843.1"/>
    </source>
</evidence>
<dbReference type="SUPFAM" id="SSF53335">
    <property type="entry name" value="S-adenosyl-L-methionine-dependent methyltransferases"/>
    <property type="match status" value="1"/>
</dbReference>
<reference evidence="5" key="1">
    <citation type="submission" date="2021-01" db="EMBL/GenBank/DDBJ databases">
        <title>Whole genome shotgun sequence of Rugosimonospora africana NBRC 104875.</title>
        <authorList>
            <person name="Komaki H."/>
            <person name="Tamura T."/>
        </authorList>
    </citation>
    <scope>NUCLEOTIDE SEQUENCE</scope>
    <source>
        <strain evidence="5">NBRC 104875</strain>
    </source>
</reference>
<dbReference type="CDD" id="cd02440">
    <property type="entry name" value="AdoMet_MTases"/>
    <property type="match status" value="1"/>
</dbReference>
<accession>A0A8J3QSI6</accession>